<keyword evidence="14" id="KW-1003">Cell membrane</keyword>
<dbReference type="PROSITE" id="PS00152">
    <property type="entry name" value="ATPASE_ALPHA_BETA"/>
    <property type="match status" value="1"/>
</dbReference>
<gene>
    <name evidence="14" type="primary">atpA</name>
    <name evidence="18" type="ORF">AXG55_00275</name>
</gene>
<keyword evidence="4 14" id="KW-0813">Transport</keyword>
<feature type="site" description="Required for activity" evidence="14">
    <location>
        <position position="360"/>
    </location>
</feature>
<dbReference type="SUPFAM" id="SSF50615">
    <property type="entry name" value="N-terminal domain of alpha and beta subunits of F1 ATP synthase"/>
    <property type="match status" value="1"/>
</dbReference>
<accession>A0A1L4D480</accession>
<dbReference type="NCBIfam" id="NF009884">
    <property type="entry name" value="PRK13343.1"/>
    <property type="match status" value="1"/>
</dbReference>
<dbReference type="InterPro" id="IPR000793">
    <property type="entry name" value="ATP_synth_asu_C"/>
</dbReference>
<dbReference type="InterPro" id="IPR000194">
    <property type="entry name" value="ATPase_F1/V1/A1_a/bsu_nucl-bd"/>
</dbReference>
<dbReference type="GO" id="GO:0005886">
    <property type="term" value="C:plasma membrane"/>
    <property type="evidence" value="ECO:0007669"/>
    <property type="project" value="UniProtKB-SubCell"/>
</dbReference>
<evidence type="ECO:0000256" key="11">
    <source>
        <dbReference type="ARBA" id="ARBA00023196"/>
    </source>
</evidence>
<dbReference type="CDD" id="cd01132">
    <property type="entry name" value="F1-ATPase_alpha_CD"/>
    <property type="match status" value="1"/>
</dbReference>
<dbReference type="GO" id="GO:0043531">
    <property type="term" value="F:ADP binding"/>
    <property type="evidence" value="ECO:0007669"/>
    <property type="project" value="TreeGrafter"/>
</dbReference>
<dbReference type="Gene3D" id="2.40.30.20">
    <property type="match status" value="1"/>
</dbReference>
<dbReference type="Gene3D" id="1.20.150.20">
    <property type="entry name" value="ATP synthase alpha/beta chain, C-terminal domain"/>
    <property type="match status" value="1"/>
</dbReference>
<keyword evidence="11 14" id="KW-0139">CF(1)</keyword>
<evidence type="ECO:0000256" key="5">
    <source>
        <dbReference type="ARBA" id="ARBA00022741"/>
    </source>
</evidence>
<dbReference type="InterPro" id="IPR027417">
    <property type="entry name" value="P-loop_NTPase"/>
</dbReference>
<dbReference type="Gene3D" id="3.40.50.300">
    <property type="entry name" value="P-loop containing nucleotide triphosphate hydrolases"/>
    <property type="match status" value="1"/>
</dbReference>
<dbReference type="InterPro" id="IPR004100">
    <property type="entry name" value="ATPase_F1/V1/A1_a/bsu_N"/>
</dbReference>
<dbReference type="EC" id="7.1.2.2" evidence="14"/>
<dbReference type="EMBL" id="CP017834">
    <property type="protein sequence ID" value="APJ05023.1"/>
    <property type="molecule type" value="Genomic_DNA"/>
</dbReference>
<dbReference type="InterPro" id="IPR020003">
    <property type="entry name" value="ATPase_a/bsu_AS"/>
</dbReference>
<dbReference type="Pfam" id="PF02874">
    <property type="entry name" value="ATP-synt_ab_N"/>
    <property type="match status" value="1"/>
</dbReference>
<dbReference type="CDD" id="cd18113">
    <property type="entry name" value="ATP-synt_F1_alpha_C"/>
    <property type="match status" value="1"/>
</dbReference>
<comment type="catalytic activity">
    <reaction evidence="14">
        <text>ATP + H2O + 4 H(+)(in) = ADP + phosphate + 5 H(+)(out)</text>
        <dbReference type="Rhea" id="RHEA:57720"/>
        <dbReference type="ChEBI" id="CHEBI:15377"/>
        <dbReference type="ChEBI" id="CHEBI:15378"/>
        <dbReference type="ChEBI" id="CHEBI:30616"/>
        <dbReference type="ChEBI" id="CHEBI:43474"/>
        <dbReference type="ChEBI" id="CHEBI:456216"/>
        <dbReference type="EC" id="7.1.2.2"/>
    </reaction>
</comment>
<evidence type="ECO:0000256" key="4">
    <source>
        <dbReference type="ARBA" id="ARBA00022448"/>
    </source>
</evidence>
<protein>
    <recommendedName>
        <fullName evidence="14">ATP synthase subunit alpha</fullName>
        <ecNumber evidence="14">7.1.2.2</ecNumber>
    </recommendedName>
    <alternativeName>
        <fullName evidence="14">ATP synthase F1 sector subunit alpha</fullName>
    </alternativeName>
    <alternativeName>
        <fullName evidence="14">F-ATPase subunit alpha</fullName>
    </alternativeName>
</protein>
<sequence>MRVDEISELLKQKIQAFGQKADVSEVGRVVSIADGMASIFGLEKAMISELIQFENGVKGIVLNLEESSVGVAVFEGADTVREGMQVRRTGKVNSIPVGPQLLGRVINALGEPIDGLGDLNTTETAVVETKAPGIMARKSVHEPMQTGIKSIDSMIPIGRGQRELIIGDRQTGKTAIAVDTIINQKGNGVKCVYVAIGQKYSTIAQVVEKLRRAGALEYTTIVVAGASEAATLQFMAPYTGCTIGEYFRDRGEHAVVFYDDLTKHAQAYRELSLLLRRPPGREAYPGDVFYLHSRLLERACKLNDELGAGSLTAFPIIETQANDISAYIPTNVISITDGQIFLEADLFNAGMRPAVNAGLSVSRVGGAAQTAAMKQVAGNLRLELAQYRELAAFAQFGSDLDAATRKQISRGQRLTELLKQAQYSPLPMEKQVLTIFAAINGYLDNIEVRFVGAFERQMLNYFEATHKKILDEIASGKKMNNELQAEIKKALDDFAKRFEPNASKS</sequence>
<evidence type="ECO:0000256" key="1">
    <source>
        <dbReference type="ARBA" id="ARBA00003784"/>
    </source>
</evidence>
<dbReference type="GO" id="GO:0005524">
    <property type="term" value="F:ATP binding"/>
    <property type="evidence" value="ECO:0007669"/>
    <property type="project" value="UniProtKB-UniRule"/>
</dbReference>
<evidence type="ECO:0000256" key="6">
    <source>
        <dbReference type="ARBA" id="ARBA00022781"/>
    </source>
</evidence>
<dbReference type="CDD" id="cd18116">
    <property type="entry name" value="ATP-synt_F1_alpha_N"/>
    <property type="match status" value="1"/>
</dbReference>
<dbReference type="PANTHER" id="PTHR48082:SF2">
    <property type="entry name" value="ATP SYNTHASE SUBUNIT ALPHA, MITOCHONDRIAL"/>
    <property type="match status" value="1"/>
</dbReference>
<dbReference type="HAMAP" id="MF_01346">
    <property type="entry name" value="ATP_synth_alpha_bact"/>
    <property type="match status" value="1"/>
</dbReference>
<dbReference type="SUPFAM" id="SSF47917">
    <property type="entry name" value="C-terminal domain of alpha and beta subunits of F1 ATP synthase"/>
    <property type="match status" value="1"/>
</dbReference>
<evidence type="ECO:0000313" key="18">
    <source>
        <dbReference type="EMBL" id="APJ05023.1"/>
    </source>
</evidence>
<keyword evidence="6 14" id="KW-0375">Hydrogen ion transport</keyword>
<evidence type="ECO:0000259" key="15">
    <source>
        <dbReference type="Pfam" id="PF00006"/>
    </source>
</evidence>
<evidence type="ECO:0000256" key="10">
    <source>
        <dbReference type="ARBA" id="ARBA00023136"/>
    </source>
</evidence>
<dbReference type="FunFam" id="3.40.50.300:FF:000002">
    <property type="entry name" value="ATP synthase subunit alpha"/>
    <property type="match status" value="1"/>
</dbReference>
<evidence type="ECO:0000256" key="12">
    <source>
        <dbReference type="ARBA" id="ARBA00023310"/>
    </source>
</evidence>
<dbReference type="OrthoDB" id="5287837at2"/>
<comment type="similarity">
    <text evidence="3 14">Belongs to the ATPase alpha/beta chains family.</text>
</comment>
<dbReference type="AlphaFoldDB" id="A0A1L4D480"/>
<dbReference type="Pfam" id="PF00006">
    <property type="entry name" value="ATP-synt_ab"/>
    <property type="match status" value="1"/>
</dbReference>
<feature type="domain" description="ATPase F1/V1/A1 complex alpha/beta subunit nucleotide-binding" evidence="15">
    <location>
        <begin position="147"/>
        <end position="362"/>
    </location>
</feature>
<feature type="domain" description="ATP synthase alpha subunit C-terminal" evidence="16">
    <location>
        <begin position="369"/>
        <end position="494"/>
    </location>
</feature>
<comment type="subunit">
    <text evidence="13">F-type ATPases have 2 components, CF(1) - the catalytic core - and CF(0) - the membrane proton channel. CF(1) has five subunits: alpha(3), beta(3), gamma(1), delta(1), epsilon(1). CF(0) has four main subunits: a(1), b(1), b'(1) and c(9-12).</text>
</comment>
<keyword evidence="19" id="KW-1185">Reference proteome</keyword>
<keyword evidence="12 14" id="KW-0066">ATP synthesis</keyword>
<evidence type="ECO:0000256" key="8">
    <source>
        <dbReference type="ARBA" id="ARBA00022967"/>
    </source>
</evidence>
<dbReference type="PIRSF" id="PIRSF039088">
    <property type="entry name" value="F_ATPase_subunit_alpha"/>
    <property type="match status" value="1"/>
</dbReference>
<dbReference type="InterPro" id="IPR033732">
    <property type="entry name" value="ATP_synth_F1_a_nt-bd_dom"/>
</dbReference>
<feature type="domain" description="ATPase F1/V1/A1 complex alpha/beta subunit N-terminal" evidence="17">
    <location>
        <begin position="23"/>
        <end position="90"/>
    </location>
</feature>
<name>A0A1L4D480_9BACT</name>
<evidence type="ECO:0000256" key="3">
    <source>
        <dbReference type="ARBA" id="ARBA00008936"/>
    </source>
</evidence>
<evidence type="ECO:0000259" key="17">
    <source>
        <dbReference type="Pfam" id="PF02874"/>
    </source>
</evidence>
<dbReference type="PANTHER" id="PTHR48082">
    <property type="entry name" value="ATP SYNTHASE SUBUNIT ALPHA, MITOCHONDRIAL"/>
    <property type="match status" value="1"/>
</dbReference>
<reference evidence="18 19" key="1">
    <citation type="submission" date="2016-10" db="EMBL/GenBank/DDBJ databases">
        <title>Silvanigrella aquatica sp. nov., isolated from a freshwater lake located in the Black Forest, Germany, description of Silvanigrellaceae fam. nov., Silvanigrellales ord. nov., reclassification of the order Bdellovibrionales in the class Oligoflexia, reclassification of the families Bacteriovoracaceae and Halobacteriovoraceae in the new order Bacteriovoracales ord. nov., and reclassification of the family Pseudobacteriovoracaceae in the order Oligoflexiales.</title>
        <authorList>
            <person name="Hahn M.W."/>
            <person name="Schmidt J."/>
            <person name="Koll U."/>
            <person name="Rohde M."/>
            <person name="Verbag S."/>
            <person name="Pitt A."/>
            <person name="Nakai R."/>
            <person name="Naganuma T."/>
            <person name="Lang E."/>
        </authorList>
    </citation>
    <scope>NUCLEOTIDE SEQUENCE [LARGE SCALE GENOMIC DNA]</scope>
    <source>
        <strain evidence="18 19">MWH-Nonnen-W8red</strain>
    </source>
</reference>
<dbReference type="InterPro" id="IPR005294">
    <property type="entry name" value="ATP_synth_F1_asu"/>
</dbReference>
<dbReference type="KEGG" id="saqi:AXG55_00275"/>
<dbReference type="InterPro" id="IPR036121">
    <property type="entry name" value="ATPase_F1/V1/A1_a/bsu_N_sf"/>
</dbReference>
<dbReference type="FunFam" id="1.20.150.20:FF:000001">
    <property type="entry name" value="ATP synthase subunit alpha"/>
    <property type="match status" value="1"/>
</dbReference>
<dbReference type="SUPFAM" id="SSF52540">
    <property type="entry name" value="P-loop containing nucleoside triphosphate hydrolases"/>
    <property type="match status" value="1"/>
</dbReference>
<evidence type="ECO:0000256" key="13">
    <source>
        <dbReference type="ARBA" id="ARBA00026013"/>
    </source>
</evidence>
<dbReference type="InterPro" id="IPR023366">
    <property type="entry name" value="ATP_synth_asu-like_sf"/>
</dbReference>
<evidence type="ECO:0000313" key="19">
    <source>
        <dbReference type="Proteomes" id="UP000184731"/>
    </source>
</evidence>
<evidence type="ECO:0000256" key="9">
    <source>
        <dbReference type="ARBA" id="ARBA00023065"/>
    </source>
</evidence>
<dbReference type="GO" id="GO:0046933">
    <property type="term" value="F:proton-transporting ATP synthase activity, rotational mechanism"/>
    <property type="evidence" value="ECO:0007669"/>
    <property type="project" value="UniProtKB-UniRule"/>
</dbReference>
<dbReference type="GO" id="GO:0045259">
    <property type="term" value="C:proton-transporting ATP synthase complex"/>
    <property type="evidence" value="ECO:0007669"/>
    <property type="project" value="UniProtKB-KW"/>
</dbReference>
<evidence type="ECO:0000256" key="14">
    <source>
        <dbReference type="HAMAP-Rule" id="MF_01346"/>
    </source>
</evidence>
<feature type="binding site" evidence="14">
    <location>
        <begin position="167"/>
        <end position="174"/>
    </location>
    <ligand>
        <name>ATP</name>
        <dbReference type="ChEBI" id="CHEBI:30616"/>
    </ligand>
</feature>
<keyword evidence="5 14" id="KW-0547">Nucleotide-binding</keyword>
<keyword evidence="10 14" id="KW-0472">Membrane</keyword>
<comment type="subcellular location">
    <subcellularLocation>
        <location evidence="14">Cell membrane</location>
        <topology evidence="14">Peripheral membrane protein</topology>
    </subcellularLocation>
    <subcellularLocation>
        <location evidence="2">Membrane</location>
    </subcellularLocation>
</comment>
<organism evidence="18 19">
    <name type="scientific">Silvanigrella aquatica</name>
    <dbReference type="NCBI Taxonomy" id="1915309"/>
    <lineage>
        <taxon>Bacteria</taxon>
        <taxon>Pseudomonadati</taxon>
        <taxon>Bdellovibrionota</taxon>
        <taxon>Oligoflexia</taxon>
        <taxon>Silvanigrellales</taxon>
        <taxon>Silvanigrellaceae</taxon>
        <taxon>Silvanigrella</taxon>
    </lineage>
</organism>
<evidence type="ECO:0000256" key="7">
    <source>
        <dbReference type="ARBA" id="ARBA00022840"/>
    </source>
</evidence>
<dbReference type="STRING" id="1915309.AXG55_00275"/>
<evidence type="ECO:0000259" key="16">
    <source>
        <dbReference type="Pfam" id="PF00306"/>
    </source>
</evidence>
<dbReference type="Proteomes" id="UP000184731">
    <property type="component" value="Chromosome"/>
</dbReference>
<keyword evidence="7 14" id="KW-0067">ATP-binding</keyword>
<comment type="function">
    <text evidence="1 14">Produces ATP from ADP in the presence of a proton gradient across the membrane. The alpha chain is a regulatory subunit.</text>
</comment>
<dbReference type="NCBIfam" id="TIGR00962">
    <property type="entry name" value="atpA"/>
    <property type="match status" value="1"/>
</dbReference>
<keyword evidence="8 14" id="KW-1278">Translocase</keyword>
<dbReference type="Pfam" id="PF00306">
    <property type="entry name" value="ATP-synt_ab_C"/>
    <property type="match status" value="1"/>
</dbReference>
<evidence type="ECO:0000256" key="2">
    <source>
        <dbReference type="ARBA" id="ARBA00004370"/>
    </source>
</evidence>
<keyword evidence="9 14" id="KW-0406">Ion transport</keyword>
<proteinExistence type="inferred from homology"/>
<dbReference type="InterPro" id="IPR038376">
    <property type="entry name" value="ATP_synth_asu_C_sf"/>
</dbReference>